<sequence length="222" mass="25461">MLPTGVKVFFVGCRPSVASQSLENSDDEVNAYPRQLWDAIHLEKLVYGDLLTDELDCDDTYSGLGDKVKEFLHFTATHYAHAQYVMIADDDLYAEKPNRINSSMYRYVLSKEQYPFSKLPPFAIGAYIFLSMDCAQFISKNRRRLRDLDGMDDMSMALWLMVIQVHAKPFGRLEHLRGGPCSDNLVALGDLSPLSIRVVHDNVLAQRRLCHGFDRYTWFKPK</sequence>
<dbReference type="PANTHER" id="PTHR11214">
    <property type="entry name" value="BETA-1,3-N-ACETYLGLUCOSAMINYLTRANSFERASE"/>
    <property type="match status" value="1"/>
</dbReference>
<evidence type="ECO:0000313" key="14">
    <source>
        <dbReference type="Proteomes" id="UP000284657"/>
    </source>
</evidence>
<evidence type="ECO:0000256" key="4">
    <source>
        <dbReference type="ARBA" id="ARBA00022679"/>
    </source>
</evidence>
<dbReference type="Proteomes" id="UP000284657">
    <property type="component" value="Unassembled WGS sequence"/>
</dbReference>
<evidence type="ECO:0000256" key="1">
    <source>
        <dbReference type="ARBA" id="ARBA00004323"/>
    </source>
</evidence>
<evidence type="ECO:0000256" key="3">
    <source>
        <dbReference type="ARBA" id="ARBA00022676"/>
    </source>
</evidence>
<evidence type="ECO:0000313" key="13">
    <source>
        <dbReference type="Proteomes" id="UP000277300"/>
    </source>
</evidence>
<comment type="subcellular location">
    <subcellularLocation>
        <location evidence="1 10">Golgi apparatus membrane</location>
        <topology evidence="1 10">Single-pass type II membrane protein</topology>
    </subcellularLocation>
</comment>
<evidence type="ECO:0000256" key="2">
    <source>
        <dbReference type="ARBA" id="ARBA00008661"/>
    </source>
</evidence>
<gene>
    <name evidence="12" type="ORF">BBJ29_003625</name>
    <name evidence="11" type="ORF">BBP00_00006206</name>
</gene>
<evidence type="ECO:0000256" key="10">
    <source>
        <dbReference type="RuleBase" id="RU363063"/>
    </source>
</evidence>
<keyword evidence="8 10" id="KW-0333">Golgi apparatus</keyword>
<comment type="similarity">
    <text evidence="2 10">Belongs to the glycosyltransferase 31 family.</text>
</comment>
<organism evidence="11 13">
    <name type="scientific">Phytophthora kernoviae</name>
    <dbReference type="NCBI Taxonomy" id="325452"/>
    <lineage>
        <taxon>Eukaryota</taxon>
        <taxon>Sar</taxon>
        <taxon>Stramenopiles</taxon>
        <taxon>Oomycota</taxon>
        <taxon>Peronosporomycetes</taxon>
        <taxon>Peronosporales</taxon>
        <taxon>Peronosporaceae</taxon>
        <taxon>Phytophthora</taxon>
    </lineage>
</organism>
<dbReference type="GO" id="GO:0016758">
    <property type="term" value="F:hexosyltransferase activity"/>
    <property type="evidence" value="ECO:0007669"/>
    <property type="project" value="InterPro"/>
</dbReference>
<dbReference type="Proteomes" id="UP000277300">
    <property type="component" value="Unassembled WGS sequence"/>
</dbReference>
<evidence type="ECO:0000256" key="7">
    <source>
        <dbReference type="ARBA" id="ARBA00022989"/>
    </source>
</evidence>
<comment type="caution">
    <text evidence="11">The sequence shown here is derived from an EMBL/GenBank/DDBJ whole genome shotgun (WGS) entry which is preliminary data.</text>
</comment>
<evidence type="ECO:0000256" key="6">
    <source>
        <dbReference type="ARBA" id="ARBA00022968"/>
    </source>
</evidence>
<dbReference type="EMBL" id="MBAD02000774">
    <property type="protein sequence ID" value="RLN62953.1"/>
    <property type="molecule type" value="Genomic_DNA"/>
</dbReference>
<keyword evidence="9" id="KW-0472">Membrane</keyword>
<keyword evidence="4" id="KW-0808">Transferase</keyword>
<evidence type="ECO:0000256" key="8">
    <source>
        <dbReference type="ARBA" id="ARBA00023034"/>
    </source>
</evidence>
<accession>A0A3F2RLV1</accession>
<dbReference type="InterPro" id="IPR002659">
    <property type="entry name" value="Glyco_trans_31"/>
</dbReference>
<dbReference type="EMBL" id="MBDO02000203">
    <property type="protein sequence ID" value="RLN60058.1"/>
    <property type="molecule type" value="Genomic_DNA"/>
</dbReference>
<dbReference type="EC" id="2.4.1.-" evidence="10"/>
<proteinExistence type="inferred from homology"/>
<evidence type="ECO:0000313" key="12">
    <source>
        <dbReference type="EMBL" id="RLN62953.1"/>
    </source>
</evidence>
<keyword evidence="7" id="KW-1133">Transmembrane helix</keyword>
<keyword evidence="6" id="KW-0735">Signal-anchor</keyword>
<dbReference type="OrthoDB" id="202235at2759"/>
<evidence type="ECO:0000256" key="5">
    <source>
        <dbReference type="ARBA" id="ARBA00022692"/>
    </source>
</evidence>
<reference evidence="13 14" key="1">
    <citation type="submission" date="2018-07" db="EMBL/GenBank/DDBJ databases">
        <title>Genome sequencing of oomycete isolates from Chile give support for New Zealand origin for Phytophthora kernoviae and make available the first Nothophytophthora sp. genome.</title>
        <authorList>
            <person name="Studholme D.J."/>
            <person name="Sanfuentes E."/>
            <person name="Panda P."/>
            <person name="Hill R."/>
            <person name="Sambles C."/>
            <person name="Grant M."/>
            <person name="Williams N.M."/>
            <person name="Mcdougal R.L."/>
        </authorList>
    </citation>
    <scope>NUCLEOTIDE SEQUENCE [LARGE SCALE GENOMIC DNA]</scope>
    <source>
        <strain evidence="11">Chile6</strain>
        <strain evidence="12">Chile7</strain>
    </source>
</reference>
<evidence type="ECO:0000313" key="11">
    <source>
        <dbReference type="EMBL" id="RLN60058.1"/>
    </source>
</evidence>
<dbReference type="GO" id="GO:0000139">
    <property type="term" value="C:Golgi membrane"/>
    <property type="evidence" value="ECO:0007669"/>
    <property type="project" value="UniProtKB-SubCell"/>
</dbReference>
<protein>
    <recommendedName>
        <fullName evidence="10">Hexosyltransferase</fullName>
        <ecNumber evidence="10">2.4.1.-</ecNumber>
    </recommendedName>
</protein>
<dbReference type="PANTHER" id="PTHR11214:SF3">
    <property type="entry name" value="BETA-1,3-GALACTOSYLTRANSFERASE 6"/>
    <property type="match status" value="1"/>
</dbReference>
<name>A0A3F2RLV1_9STRA</name>
<evidence type="ECO:0000256" key="9">
    <source>
        <dbReference type="ARBA" id="ARBA00023136"/>
    </source>
</evidence>
<keyword evidence="3 10" id="KW-0328">Glycosyltransferase</keyword>
<dbReference type="AlphaFoldDB" id="A0A3F2RLV1"/>
<keyword evidence="5" id="KW-0812">Transmembrane</keyword>